<dbReference type="SUPFAM" id="SSF69593">
    <property type="entry name" value="Glycerol-3-phosphate (1)-acyltransferase"/>
    <property type="match status" value="1"/>
</dbReference>
<gene>
    <name evidence="12" type="ORF">pdam_00001329</name>
</gene>
<evidence type="ECO:0000256" key="4">
    <source>
        <dbReference type="ARBA" id="ARBA00022679"/>
    </source>
</evidence>
<dbReference type="CDD" id="cd07987">
    <property type="entry name" value="LPLAT_MGAT-like"/>
    <property type="match status" value="1"/>
</dbReference>
<evidence type="ECO:0000256" key="2">
    <source>
        <dbReference type="ARBA" id="ARBA00005420"/>
    </source>
</evidence>
<dbReference type="GO" id="GO:0019432">
    <property type="term" value="P:triglyceride biosynthetic process"/>
    <property type="evidence" value="ECO:0007669"/>
    <property type="project" value="TreeGrafter"/>
</dbReference>
<dbReference type="GO" id="GO:0005789">
    <property type="term" value="C:endoplasmic reticulum membrane"/>
    <property type="evidence" value="ECO:0007669"/>
    <property type="project" value="UniProtKB-SubCell"/>
</dbReference>
<evidence type="ECO:0000256" key="9">
    <source>
        <dbReference type="ARBA" id="ARBA00023136"/>
    </source>
</evidence>
<dbReference type="AlphaFoldDB" id="A0A3M6TLC8"/>
<dbReference type="Pfam" id="PF03982">
    <property type="entry name" value="DAGAT"/>
    <property type="match status" value="2"/>
</dbReference>
<comment type="subcellular location">
    <subcellularLocation>
        <location evidence="1 11">Endoplasmic reticulum membrane</location>
        <topology evidence="1 11">Multi-pass membrane protein</topology>
    </subcellularLocation>
</comment>
<keyword evidence="8" id="KW-0443">Lipid metabolism</keyword>
<name>A0A3M6TLC8_POCDA</name>
<accession>A0A3M6TLC8</accession>
<evidence type="ECO:0000256" key="3">
    <source>
        <dbReference type="ARBA" id="ARBA00022516"/>
    </source>
</evidence>
<organism evidence="12 13">
    <name type="scientific">Pocillopora damicornis</name>
    <name type="common">Cauliflower coral</name>
    <name type="synonym">Millepora damicornis</name>
    <dbReference type="NCBI Taxonomy" id="46731"/>
    <lineage>
        <taxon>Eukaryota</taxon>
        <taxon>Metazoa</taxon>
        <taxon>Cnidaria</taxon>
        <taxon>Anthozoa</taxon>
        <taxon>Hexacorallia</taxon>
        <taxon>Scleractinia</taxon>
        <taxon>Astrocoeniina</taxon>
        <taxon>Pocilloporidae</taxon>
        <taxon>Pocillopora</taxon>
    </lineage>
</organism>
<evidence type="ECO:0000256" key="11">
    <source>
        <dbReference type="RuleBase" id="RU367023"/>
    </source>
</evidence>
<keyword evidence="7 11" id="KW-1133">Transmembrane helix</keyword>
<dbReference type="Proteomes" id="UP000275408">
    <property type="component" value="Unassembled WGS sequence"/>
</dbReference>
<evidence type="ECO:0000256" key="6">
    <source>
        <dbReference type="ARBA" id="ARBA00022824"/>
    </source>
</evidence>
<dbReference type="OrthoDB" id="264532at2759"/>
<feature type="transmembrane region" description="Helical" evidence="11">
    <location>
        <begin position="41"/>
        <end position="58"/>
    </location>
</feature>
<sequence length="401" mass="45526">MAGHGSRCLQGASVIIFYFILLSGTLFFCGPLFFYGLYRCFHFSWPLGFAYIAWWYLVDLETPNRGGRRAEFVRNNVFFRYMRDYFPVTLLKTTDLDSSKNYIFGYHPHGMFPDGLALSFGSEALQFSKIFPGIVPYIGAHSSSIPCFVTKRRHVTTQRRKALLLPRVIACLTVSLSLDDNQEIHAMINHSINFSMIYYLNLLIDSLCVVVMSRSPIFREIAMALGVINVHRDSCKFVLTQQGPGHSVAIAIGGTCDILNMNRDSYVITLERRKGFVQLALETGAHLVPVFAFGQNNVISRQLKLNGLLTAYHIGRSKWEKWIKVFLKSCSVLPYAQYCVMPYSTPITVVVGSPISVERVENPSKEQINKLHSEYAQKLRELFYEHRDVCGVPQGTELVIQ</sequence>
<dbReference type="EC" id="2.3.1.-" evidence="11"/>
<dbReference type="PANTHER" id="PTHR12317">
    <property type="entry name" value="DIACYLGLYCEROL O-ACYLTRANSFERASE"/>
    <property type="match status" value="1"/>
</dbReference>
<proteinExistence type="inferred from homology"/>
<evidence type="ECO:0000256" key="10">
    <source>
        <dbReference type="ARBA" id="ARBA00023315"/>
    </source>
</evidence>
<evidence type="ECO:0000256" key="7">
    <source>
        <dbReference type="ARBA" id="ARBA00022989"/>
    </source>
</evidence>
<protein>
    <recommendedName>
        <fullName evidence="11">Acyltransferase</fullName>
        <ecNumber evidence="11">2.3.1.-</ecNumber>
    </recommendedName>
</protein>
<reference evidence="12 13" key="1">
    <citation type="journal article" date="2018" name="Sci. Rep.">
        <title>Comparative analysis of the Pocillopora damicornis genome highlights role of immune system in coral evolution.</title>
        <authorList>
            <person name="Cunning R."/>
            <person name="Bay R.A."/>
            <person name="Gillette P."/>
            <person name="Baker A.C."/>
            <person name="Traylor-Knowles N."/>
        </authorList>
    </citation>
    <scope>NUCLEOTIDE SEQUENCE [LARGE SCALE GENOMIC DNA]</scope>
    <source>
        <strain evidence="12">RSMAS</strain>
        <tissue evidence="12">Whole animal</tissue>
    </source>
</reference>
<dbReference type="STRING" id="46731.A0A3M6TLC8"/>
<dbReference type="InterPro" id="IPR007130">
    <property type="entry name" value="DAGAT"/>
</dbReference>
<evidence type="ECO:0000256" key="8">
    <source>
        <dbReference type="ARBA" id="ARBA00023098"/>
    </source>
</evidence>
<dbReference type="GO" id="GO:0004144">
    <property type="term" value="F:diacylglycerol O-acyltransferase activity"/>
    <property type="evidence" value="ECO:0007669"/>
    <property type="project" value="TreeGrafter"/>
</dbReference>
<keyword evidence="9 11" id="KW-0472">Membrane</keyword>
<dbReference type="EMBL" id="RCHS01003423">
    <property type="protein sequence ID" value="RMX42044.1"/>
    <property type="molecule type" value="Genomic_DNA"/>
</dbReference>
<feature type="transmembrane region" description="Helical" evidence="11">
    <location>
        <begin position="12"/>
        <end position="35"/>
    </location>
</feature>
<evidence type="ECO:0000256" key="1">
    <source>
        <dbReference type="ARBA" id="ARBA00004477"/>
    </source>
</evidence>
<keyword evidence="13" id="KW-1185">Reference proteome</keyword>
<evidence type="ECO:0000256" key="5">
    <source>
        <dbReference type="ARBA" id="ARBA00022692"/>
    </source>
</evidence>
<keyword evidence="5 11" id="KW-0812">Transmembrane</keyword>
<comment type="caution">
    <text evidence="12">The sequence shown here is derived from an EMBL/GenBank/DDBJ whole genome shotgun (WGS) entry which is preliminary data.</text>
</comment>
<comment type="similarity">
    <text evidence="2 11">Belongs to the diacylglycerol acyltransferase family.</text>
</comment>
<keyword evidence="10" id="KW-0012">Acyltransferase</keyword>
<keyword evidence="3" id="KW-0444">Lipid biosynthesis</keyword>
<evidence type="ECO:0000313" key="12">
    <source>
        <dbReference type="EMBL" id="RMX42044.1"/>
    </source>
</evidence>
<evidence type="ECO:0000313" key="13">
    <source>
        <dbReference type="Proteomes" id="UP000275408"/>
    </source>
</evidence>
<dbReference type="PANTHER" id="PTHR12317:SF79">
    <property type="entry name" value="ACYLTRANSFERASE"/>
    <property type="match status" value="1"/>
</dbReference>
<keyword evidence="6 11" id="KW-0256">Endoplasmic reticulum</keyword>
<keyword evidence="4 11" id="KW-0808">Transferase</keyword>